<dbReference type="PANTHER" id="PTHR36445:SF1">
    <property type="entry name" value="GTP CYCLOHYDROLASE MPTA"/>
    <property type="match status" value="1"/>
</dbReference>
<dbReference type="RefSeq" id="WP_308981962.1">
    <property type="nucleotide sequence ID" value="NZ_JAVIDL010000036.1"/>
</dbReference>
<evidence type="ECO:0000313" key="3">
    <source>
        <dbReference type="EMBL" id="MDQ8936855.1"/>
    </source>
</evidence>
<comment type="function">
    <text evidence="2">Converts GTP to 7,8-dihydroneopterin triphosphate.</text>
</comment>
<proteinExistence type="inferred from homology"/>
<comment type="similarity">
    <text evidence="2">Belongs to the GTP cyclohydrolase IV family.</text>
</comment>
<dbReference type="AlphaFoldDB" id="A0AAW8JCP1"/>
<organism evidence="3 4">
    <name type="scientific">Acinetobacter rudis</name>
    <dbReference type="NCBI Taxonomy" id="632955"/>
    <lineage>
        <taxon>Bacteria</taxon>
        <taxon>Pseudomonadati</taxon>
        <taxon>Pseudomonadota</taxon>
        <taxon>Gammaproteobacteria</taxon>
        <taxon>Moraxellales</taxon>
        <taxon>Moraxellaceae</taxon>
        <taxon>Acinetobacter</taxon>
    </lineage>
</organism>
<dbReference type="EMBL" id="JAVIDL010000036">
    <property type="protein sequence ID" value="MDQ8936855.1"/>
    <property type="molecule type" value="Genomic_DNA"/>
</dbReference>
<protein>
    <recommendedName>
        <fullName evidence="2">GTP cyclohydrolase FolE2</fullName>
        <ecNumber evidence="2">3.5.4.16</ecNumber>
    </recommendedName>
</protein>
<dbReference type="GO" id="GO:0003934">
    <property type="term" value="F:GTP cyclohydrolase I activity"/>
    <property type="evidence" value="ECO:0007669"/>
    <property type="project" value="UniProtKB-UniRule"/>
</dbReference>
<comment type="caution">
    <text evidence="3">The sequence shown here is derived from an EMBL/GenBank/DDBJ whole genome shotgun (WGS) entry which is preliminary data.</text>
</comment>
<feature type="site" description="May be catalytically important" evidence="2">
    <location>
        <position position="153"/>
    </location>
</feature>
<dbReference type="PANTHER" id="PTHR36445">
    <property type="entry name" value="GTP CYCLOHYDROLASE MPTA"/>
    <property type="match status" value="1"/>
</dbReference>
<dbReference type="InterPro" id="IPR022838">
    <property type="entry name" value="GTP_cyclohydrolase_FolE2"/>
</dbReference>
<comment type="catalytic activity">
    <reaction evidence="2">
        <text>GTP + H2O = 7,8-dihydroneopterin 3'-triphosphate + formate + H(+)</text>
        <dbReference type="Rhea" id="RHEA:17473"/>
        <dbReference type="ChEBI" id="CHEBI:15377"/>
        <dbReference type="ChEBI" id="CHEBI:15378"/>
        <dbReference type="ChEBI" id="CHEBI:15740"/>
        <dbReference type="ChEBI" id="CHEBI:37565"/>
        <dbReference type="ChEBI" id="CHEBI:58462"/>
        <dbReference type="EC" id="3.5.4.16"/>
    </reaction>
</comment>
<accession>A0AAW8JCP1</accession>
<dbReference type="HAMAP" id="MF_01527_B">
    <property type="entry name" value="GTP_cyclohydrol_B"/>
    <property type="match status" value="1"/>
</dbReference>
<sequence>MITRSTLPDISLLSSANSHPYPLDWVGMENISLPLYIENTLCLCKVNAYVSLDDPYAKGIHMSRLYTRLLELSSIQNLTLLVIETVLKDFLLSHQSLSKHAKIDLYGELPLEQPALISQLSGWKSYPFHLSCQLHQQQFKATLGIDIAYSSTCPCSAALARDLIQKSFQDAILSEKIQPNRPDQIFTWLGTTNAIVATPHSQRSLAQLNFDLSPAIQKPLPFIQLIHHAEKALATPVQTAVKRVDEQAFALANGQNLMFCEDALRRLYHAFINYSDITGFNFKVIHAESLHAHDAVAQGKWTKSSL</sequence>
<dbReference type="GO" id="GO:0046654">
    <property type="term" value="P:tetrahydrofolate biosynthetic process"/>
    <property type="evidence" value="ECO:0007669"/>
    <property type="project" value="UniProtKB-UniRule"/>
</dbReference>
<dbReference type="Proteomes" id="UP001243844">
    <property type="component" value="Unassembled WGS sequence"/>
</dbReference>
<name>A0AAW8JCP1_9GAMM</name>
<evidence type="ECO:0000313" key="4">
    <source>
        <dbReference type="Proteomes" id="UP001243844"/>
    </source>
</evidence>
<evidence type="ECO:0000256" key="2">
    <source>
        <dbReference type="HAMAP-Rule" id="MF_01527"/>
    </source>
</evidence>
<keyword evidence="1 2" id="KW-0378">Hydrolase</keyword>
<dbReference type="EC" id="3.5.4.16" evidence="2"/>
<evidence type="ECO:0000256" key="1">
    <source>
        <dbReference type="ARBA" id="ARBA00022801"/>
    </source>
</evidence>
<dbReference type="Gene3D" id="3.10.270.10">
    <property type="entry name" value="Urate Oxidase"/>
    <property type="match status" value="1"/>
</dbReference>
<dbReference type="Pfam" id="PF02649">
    <property type="entry name" value="GCHY-1"/>
    <property type="match status" value="1"/>
</dbReference>
<comment type="pathway">
    <text evidence="2">Cofactor biosynthesis; 7,8-dihydroneopterin triphosphate biosynthesis; 7,8-dihydroneopterin triphosphate from GTP: step 1/1.</text>
</comment>
<dbReference type="NCBIfam" id="NF010200">
    <property type="entry name" value="PRK13674.1-1"/>
    <property type="match status" value="1"/>
</dbReference>
<reference evidence="3" key="1">
    <citation type="submission" date="2023-08" db="EMBL/GenBank/DDBJ databases">
        <title>Emergence of clinically-relevant ST2 carbapenem-resistant Acinetobacter baumannii strains in hospital sewages in Zhejiang, East of China.</title>
        <authorList>
            <person name="Kaichao C."/>
            <person name="Zhang R."/>
        </authorList>
    </citation>
    <scope>NUCLEOTIDE SEQUENCE</scope>
    <source>
        <strain evidence="3">M-RB-37</strain>
    </source>
</reference>
<gene>
    <name evidence="2 3" type="primary">folE2</name>
    <name evidence="3" type="ORF">RFH47_14105</name>
</gene>
<dbReference type="InterPro" id="IPR003801">
    <property type="entry name" value="GTP_cyclohydrolase_FolE2/MptA"/>
</dbReference>